<feature type="domain" description="VOC" evidence="1">
    <location>
        <begin position="9"/>
        <end position="142"/>
    </location>
</feature>
<dbReference type="PANTHER" id="PTHR34109">
    <property type="entry name" value="BNAUNNG04460D PROTEIN-RELATED"/>
    <property type="match status" value="1"/>
</dbReference>
<name>A0A852VL96_9BACT</name>
<evidence type="ECO:0000313" key="3">
    <source>
        <dbReference type="Proteomes" id="UP000564385"/>
    </source>
</evidence>
<dbReference type="InterPro" id="IPR037523">
    <property type="entry name" value="VOC_core"/>
</dbReference>
<protein>
    <submittedName>
        <fullName evidence="2">Glyoxalase superfamily protein PhnB</fullName>
    </submittedName>
</protein>
<dbReference type="Gene3D" id="3.30.720.120">
    <property type="match status" value="1"/>
</dbReference>
<dbReference type="PANTHER" id="PTHR34109:SF1">
    <property type="entry name" value="VOC DOMAIN-CONTAINING PROTEIN"/>
    <property type="match status" value="1"/>
</dbReference>
<dbReference type="InterPro" id="IPR004360">
    <property type="entry name" value="Glyas_Fos-R_dOase_dom"/>
</dbReference>
<dbReference type="SUPFAM" id="SSF54593">
    <property type="entry name" value="Glyoxalase/Bleomycin resistance protein/Dihydroxybiphenyl dioxygenase"/>
    <property type="match status" value="1"/>
</dbReference>
<accession>A0A852VL96</accession>
<comment type="caution">
    <text evidence="2">The sequence shown here is derived from an EMBL/GenBank/DDBJ whole genome shotgun (WGS) entry which is preliminary data.</text>
</comment>
<sequence>MAVKGSVPAVGVIVPHLVVRDAAEAVEFYSRAFSATVLFRSPSPSGNGEHIHLKIWDSLVQVSTEEPRQRGERAEGALLASPETLSGSTCVFQVGVADVDEAFKRAVDQGAVPVLPPTDMFWGDRYSWISDPFGHVWALSKVEEVLSKEEIEERLRGFAAQMKGQTL</sequence>
<reference evidence="2 3" key="1">
    <citation type="submission" date="2020-07" db="EMBL/GenBank/DDBJ databases">
        <title>Genomic Encyclopedia of Type Strains, Phase IV (KMG-V): Genome sequencing to study the core and pangenomes of soil and plant-associated prokaryotes.</title>
        <authorList>
            <person name="Whitman W."/>
        </authorList>
    </citation>
    <scope>NUCLEOTIDE SEQUENCE [LARGE SCALE GENOMIC DNA]</scope>
    <source>
        <strain evidence="2 3">M8UP22</strain>
    </source>
</reference>
<evidence type="ECO:0000259" key="1">
    <source>
        <dbReference type="PROSITE" id="PS51819"/>
    </source>
</evidence>
<organism evidence="2 3">
    <name type="scientific">Tunturiibacter lichenicola</name>
    <dbReference type="NCBI Taxonomy" id="2051959"/>
    <lineage>
        <taxon>Bacteria</taxon>
        <taxon>Pseudomonadati</taxon>
        <taxon>Acidobacteriota</taxon>
        <taxon>Terriglobia</taxon>
        <taxon>Terriglobales</taxon>
        <taxon>Acidobacteriaceae</taxon>
        <taxon>Tunturiibacter</taxon>
    </lineage>
</organism>
<dbReference type="EMBL" id="JACCCU010000003">
    <property type="protein sequence ID" value="NYF91941.1"/>
    <property type="molecule type" value="Genomic_DNA"/>
</dbReference>
<dbReference type="CDD" id="cd07246">
    <property type="entry name" value="VOC_like"/>
    <property type="match status" value="1"/>
</dbReference>
<proteinExistence type="predicted"/>
<evidence type="ECO:0000313" key="2">
    <source>
        <dbReference type="EMBL" id="NYF91941.1"/>
    </source>
</evidence>
<dbReference type="PROSITE" id="PS51819">
    <property type="entry name" value="VOC"/>
    <property type="match status" value="1"/>
</dbReference>
<dbReference type="Gene3D" id="3.30.720.110">
    <property type="match status" value="1"/>
</dbReference>
<gene>
    <name evidence="2" type="ORF">HDF08_004060</name>
</gene>
<dbReference type="Proteomes" id="UP000564385">
    <property type="component" value="Unassembled WGS sequence"/>
</dbReference>
<dbReference type="AlphaFoldDB" id="A0A852VL96"/>
<dbReference type="Pfam" id="PF00903">
    <property type="entry name" value="Glyoxalase"/>
    <property type="match status" value="1"/>
</dbReference>
<dbReference type="InterPro" id="IPR029068">
    <property type="entry name" value="Glyas_Bleomycin-R_OHBP_Dase"/>
</dbReference>